<keyword evidence="3 5" id="KW-0238">DNA-binding</keyword>
<dbReference type="InterPro" id="IPR036271">
    <property type="entry name" value="Tet_transcr_reg_TetR-rel_C_sf"/>
</dbReference>
<evidence type="ECO:0000256" key="3">
    <source>
        <dbReference type="ARBA" id="ARBA00023125"/>
    </source>
</evidence>
<evidence type="ECO:0000256" key="4">
    <source>
        <dbReference type="ARBA" id="ARBA00023163"/>
    </source>
</evidence>
<dbReference type="PANTHER" id="PTHR30055:SF234">
    <property type="entry name" value="HTH-TYPE TRANSCRIPTIONAL REGULATOR BETI"/>
    <property type="match status" value="1"/>
</dbReference>
<evidence type="ECO:0000313" key="7">
    <source>
        <dbReference type="EMBL" id="MFC3494622.1"/>
    </source>
</evidence>
<dbReference type="SUPFAM" id="SSF48498">
    <property type="entry name" value="Tetracyclin repressor-like, C-terminal domain"/>
    <property type="match status" value="1"/>
</dbReference>
<accession>A0ABV7Q1C0</accession>
<dbReference type="EMBL" id="JBHRWO010000020">
    <property type="protein sequence ID" value="MFC3494622.1"/>
    <property type="molecule type" value="Genomic_DNA"/>
</dbReference>
<protein>
    <submittedName>
        <fullName evidence="7">TetR/AcrR family transcriptional regulator</fullName>
    </submittedName>
</protein>
<dbReference type="InterPro" id="IPR039538">
    <property type="entry name" value="BetI_C"/>
</dbReference>
<dbReference type="PROSITE" id="PS50977">
    <property type="entry name" value="HTH_TETR_2"/>
    <property type="match status" value="2"/>
</dbReference>
<keyword evidence="1" id="KW-0678">Repressor</keyword>
<comment type="caution">
    <text evidence="7">The sequence shown here is derived from an EMBL/GenBank/DDBJ whole genome shotgun (WGS) entry which is preliminary data.</text>
</comment>
<dbReference type="Gene3D" id="1.10.357.10">
    <property type="entry name" value="Tetracycline Repressor, domain 2"/>
    <property type="match status" value="2"/>
</dbReference>
<keyword evidence="4" id="KW-0804">Transcription</keyword>
<dbReference type="Pfam" id="PF00440">
    <property type="entry name" value="TetR_N"/>
    <property type="match status" value="2"/>
</dbReference>
<sequence length="398" mass="44116">MTAATQRRYATGRARQEELLDAAYELFAAEGFSGVSLRAIAAKAGVSHASLLRYFKSKDDLLLALLSRWENANVAWIEMHADLPRPEALLGLARRNAATPGYLPLFAALTGEAVSPAHPGHEHMKRRYEDVRRYHFEGGDADAARVTAAWDGLQVMSLYLDEVDVASELADYFARTPSTPTRVDLDAYDTSIKDEGLVHLPDPPPADVSGYARGREQRARIIDSATELFAERGFTSTSLSDIAKRVGTSKSSLLHHFGSKDALLAAVLAHRDDVFSEQAGQSAPAREFLRRLVAGARTNAARPGLIELYTVLSHEATAAEHPAHEFFSRRFRWAVDHFTTVFDLLRGSGQIAADRDPRREAIWFVALWDGLQVQWLYDPEAVDVADELRAHLESILIR</sequence>
<organism evidence="7 8">
    <name type="scientific">Glycomyces rhizosphaerae</name>
    <dbReference type="NCBI Taxonomy" id="2054422"/>
    <lineage>
        <taxon>Bacteria</taxon>
        <taxon>Bacillati</taxon>
        <taxon>Actinomycetota</taxon>
        <taxon>Actinomycetes</taxon>
        <taxon>Glycomycetales</taxon>
        <taxon>Glycomycetaceae</taxon>
        <taxon>Glycomyces</taxon>
    </lineage>
</organism>
<evidence type="ECO:0000256" key="5">
    <source>
        <dbReference type="PROSITE-ProRule" id="PRU00335"/>
    </source>
</evidence>
<name>A0ABV7Q1C0_9ACTN</name>
<dbReference type="InterPro" id="IPR009057">
    <property type="entry name" value="Homeodomain-like_sf"/>
</dbReference>
<dbReference type="PANTHER" id="PTHR30055">
    <property type="entry name" value="HTH-TYPE TRANSCRIPTIONAL REGULATOR RUTR"/>
    <property type="match status" value="1"/>
</dbReference>
<dbReference type="InterPro" id="IPR050109">
    <property type="entry name" value="HTH-type_TetR-like_transc_reg"/>
</dbReference>
<dbReference type="PRINTS" id="PR00455">
    <property type="entry name" value="HTHTETR"/>
</dbReference>
<keyword evidence="8" id="KW-1185">Reference proteome</keyword>
<dbReference type="Pfam" id="PF13977">
    <property type="entry name" value="TetR_C_6"/>
    <property type="match status" value="1"/>
</dbReference>
<feature type="DNA-binding region" description="H-T-H motif" evidence="5">
    <location>
        <begin position="36"/>
        <end position="55"/>
    </location>
</feature>
<proteinExistence type="predicted"/>
<feature type="domain" description="HTH tetR-type" evidence="6">
    <location>
        <begin position="13"/>
        <end position="73"/>
    </location>
</feature>
<dbReference type="Proteomes" id="UP001595712">
    <property type="component" value="Unassembled WGS sequence"/>
</dbReference>
<feature type="domain" description="HTH tetR-type" evidence="6">
    <location>
        <begin position="215"/>
        <end position="275"/>
    </location>
</feature>
<evidence type="ECO:0000313" key="8">
    <source>
        <dbReference type="Proteomes" id="UP001595712"/>
    </source>
</evidence>
<evidence type="ECO:0000256" key="2">
    <source>
        <dbReference type="ARBA" id="ARBA00023015"/>
    </source>
</evidence>
<dbReference type="RefSeq" id="WP_387978533.1">
    <property type="nucleotide sequence ID" value="NZ_JBHRWO010000020.1"/>
</dbReference>
<dbReference type="SUPFAM" id="SSF46689">
    <property type="entry name" value="Homeodomain-like"/>
    <property type="match status" value="2"/>
</dbReference>
<evidence type="ECO:0000256" key="1">
    <source>
        <dbReference type="ARBA" id="ARBA00022491"/>
    </source>
</evidence>
<feature type="DNA-binding region" description="H-T-H motif" evidence="5">
    <location>
        <begin position="238"/>
        <end position="257"/>
    </location>
</feature>
<dbReference type="InterPro" id="IPR001647">
    <property type="entry name" value="HTH_TetR"/>
</dbReference>
<evidence type="ECO:0000259" key="6">
    <source>
        <dbReference type="PROSITE" id="PS50977"/>
    </source>
</evidence>
<gene>
    <name evidence="7" type="ORF">ACFO8M_19230</name>
</gene>
<reference evidence="8" key="1">
    <citation type="journal article" date="2019" name="Int. J. Syst. Evol. Microbiol.">
        <title>The Global Catalogue of Microorganisms (GCM) 10K type strain sequencing project: providing services to taxonomists for standard genome sequencing and annotation.</title>
        <authorList>
            <consortium name="The Broad Institute Genomics Platform"/>
            <consortium name="The Broad Institute Genome Sequencing Center for Infectious Disease"/>
            <person name="Wu L."/>
            <person name="Ma J."/>
        </authorList>
    </citation>
    <scope>NUCLEOTIDE SEQUENCE [LARGE SCALE GENOMIC DNA]</scope>
    <source>
        <strain evidence="8">CGMCC 4.7396</strain>
    </source>
</reference>
<keyword evidence="2" id="KW-0805">Transcription regulation</keyword>